<evidence type="ECO:0008006" key="3">
    <source>
        <dbReference type="Google" id="ProtNLM"/>
    </source>
</evidence>
<keyword evidence="2" id="KW-1185">Reference proteome</keyword>
<dbReference type="OrthoDB" id="4986073at2"/>
<protein>
    <recommendedName>
        <fullName evidence="3">GTP cyclohydrolase III</fullName>
    </recommendedName>
</protein>
<sequence length="443" mass="49364">MSLHHHPSQESVSIGVIGPEAILEHVQAALSYFPSFTPYLKPCDNEEEAVEPAAALGSQVEILLFSDYYTYHQTNNKTDLDASAHFIPLSTGIYRSLSRVKNAYGLQNLSIDMISKEYVEESMYDLEHTTFTIYDFHGVSSTSPWDIAAFHKHLFDQGVTSAALTSIKSVAGYLTSWNIPSEWVIPTHQDIMIALERALLATETRRNKESQIVVGLIKADYLNAFTDYGPLEHEAQKLKLEIQRMLLDYVKQLDGHLIDVGEEYLFFTTRGVFERETRGYKFMPLLKDIQTAAGISLSIGIGFGRSATNAGTNARLALGQSQELGGNTCFIVREDKSVIGPVEMTHPIVYDLTIKNAELIEKARSAGMSAVYMNKLLAQVDRLGKTDYTAHELAGVLGITLRSVHRILVKWMDAGLIEIIGEEKAASKGRPRQIYRISILSQN</sequence>
<dbReference type="AlphaFoldDB" id="A0A1I5S7Z1"/>
<name>A0A1I5S7Z1_9BACI</name>
<evidence type="ECO:0000313" key="2">
    <source>
        <dbReference type="Proteomes" id="UP000198892"/>
    </source>
</evidence>
<dbReference type="InterPro" id="IPR043128">
    <property type="entry name" value="Rev_trsase/Diguanyl_cyclase"/>
</dbReference>
<gene>
    <name evidence="1" type="ORF">SAMN05518683_10883</name>
</gene>
<reference evidence="2" key="1">
    <citation type="submission" date="2016-10" db="EMBL/GenBank/DDBJ databases">
        <authorList>
            <person name="Varghese N."/>
            <person name="Submissions S."/>
        </authorList>
    </citation>
    <scope>NUCLEOTIDE SEQUENCE [LARGE SCALE GENOMIC DNA]</scope>
    <source>
        <strain evidence="2">S7</strain>
    </source>
</reference>
<dbReference type="EMBL" id="FOXD01000008">
    <property type="protein sequence ID" value="SFP66811.1"/>
    <property type="molecule type" value="Genomic_DNA"/>
</dbReference>
<evidence type="ECO:0000313" key="1">
    <source>
        <dbReference type="EMBL" id="SFP66811.1"/>
    </source>
</evidence>
<dbReference type="STRING" id="1884432.SAMN05518683_10883"/>
<organism evidence="1 2">
    <name type="scientific">Salibacterium halotolerans</name>
    <dbReference type="NCBI Taxonomy" id="1884432"/>
    <lineage>
        <taxon>Bacteria</taxon>
        <taxon>Bacillati</taxon>
        <taxon>Bacillota</taxon>
        <taxon>Bacilli</taxon>
        <taxon>Bacillales</taxon>
        <taxon>Bacillaceae</taxon>
    </lineage>
</organism>
<dbReference type="RefSeq" id="WP_093336806.1">
    <property type="nucleotide sequence ID" value="NZ_FOXD01000008.1"/>
</dbReference>
<accession>A0A1I5S7Z1</accession>
<proteinExistence type="predicted"/>
<dbReference type="Proteomes" id="UP000198892">
    <property type="component" value="Unassembled WGS sequence"/>
</dbReference>
<dbReference type="Gene3D" id="3.30.70.270">
    <property type="match status" value="1"/>
</dbReference>